<feature type="region of interest" description="Disordered" evidence="1">
    <location>
        <begin position="309"/>
        <end position="331"/>
    </location>
</feature>
<reference evidence="3" key="1">
    <citation type="journal article" date="2012" name="Science">
        <title>The Paleozoic origin of enzymatic lignin decomposition reconstructed from 31 fungal genomes.</title>
        <authorList>
            <person name="Floudas D."/>
            <person name="Binder M."/>
            <person name="Riley R."/>
            <person name="Barry K."/>
            <person name="Blanchette R.A."/>
            <person name="Henrissat B."/>
            <person name="Martinez A.T."/>
            <person name="Otillar R."/>
            <person name="Spatafora J.W."/>
            <person name="Yadav J.S."/>
            <person name="Aerts A."/>
            <person name="Benoit I."/>
            <person name="Boyd A."/>
            <person name="Carlson A."/>
            <person name="Copeland A."/>
            <person name="Coutinho P.M."/>
            <person name="de Vries R.P."/>
            <person name="Ferreira P."/>
            <person name="Findley K."/>
            <person name="Foster B."/>
            <person name="Gaskell J."/>
            <person name="Glotzer D."/>
            <person name="Gorecki P."/>
            <person name="Heitman J."/>
            <person name="Hesse C."/>
            <person name="Hori C."/>
            <person name="Igarashi K."/>
            <person name="Jurgens J.A."/>
            <person name="Kallen N."/>
            <person name="Kersten P."/>
            <person name="Kohler A."/>
            <person name="Kuees U."/>
            <person name="Kumar T.K.A."/>
            <person name="Kuo A."/>
            <person name="LaButti K."/>
            <person name="Larrondo L.F."/>
            <person name="Lindquist E."/>
            <person name="Ling A."/>
            <person name="Lombard V."/>
            <person name="Lucas S."/>
            <person name="Lundell T."/>
            <person name="Martin R."/>
            <person name="McLaughlin D.J."/>
            <person name="Morgenstern I."/>
            <person name="Morin E."/>
            <person name="Murat C."/>
            <person name="Nagy L.G."/>
            <person name="Nolan M."/>
            <person name="Ohm R.A."/>
            <person name="Patyshakuliyeva A."/>
            <person name="Rokas A."/>
            <person name="Ruiz-Duenas F.J."/>
            <person name="Sabat G."/>
            <person name="Salamov A."/>
            <person name="Samejima M."/>
            <person name="Schmutz J."/>
            <person name="Slot J.C."/>
            <person name="St John F."/>
            <person name="Stenlid J."/>
            <person name="Sun H."/>
            <person name="Sun S."/>
            <person name="Syed K."/>
            <person name="Tsang A."/>
            <person name="Wiebenga A."/>
            <person name="Young D."/>
            <person name="Pisabarro A."/>
            <person name="Eastwood D.C."/>
            <person name="Martin F."/>
            <person name="Cullen D."/>
            <person name="Grigoriev I.V."/>
            <person name="Hibbett D.S."/>
        </authorList>
    </citation>
    <scope>NUCLEOTIDE SEQUENCE [LARGE SCALE GENOMIC DNA]</scope>
    <source>
        <strain evidence="3">RWD-64-598 SS2</strain>
    </source>
</reference>
<accession>A0A5M3M8H2</accession>
<dbReference type="EMBL" id="JH711590">
    <property type="protein sequence ID" value="EIW74971.1"/>
    <property type="molecule type" value="Genomic_DNA"/>
</dbReference>
<dbReference type="OrthoDB" id="59699at2759"/>
<dbReference type="Proteomes" id="UP000053558">
    <property type="component" value="Unassembled WGS sequence"/>
</dbReference>
<name>A0A5M3M8H2_CONPW</name>
<comment type="caution">
    <text evidence="2">The sequence shown here is derived from an EMBL/GenBank/DDBJ whole genome shotgun (WGS) entry which is preliminary data.</text>
</comment>
<evidence type="ECO:0000313" key="2">
    <source>
        <dbReference type="EMBL" id="EIW74971.1"/>
    </source>
</evidence>
<protein>
    <submittedName>
        <fullName evidence="2">Uncharacterized protein</fullName>
    </submittedName>
</protein>
<organism evidence="2 3">
    <name type="scientific">Coniophora puteana (strain RWD-64-598)</name>
    <name type="common">Brown rot fungus</name>
    <dbReference type="NCBI Taxonomy" id="741705"/>
    <lineage>
        <taxon>Eukaryota</taxon>
        <taxon>Fungi</taxon>
        <taxon>Dikarya</taxon>
        <taxon>Basidiomycota</taxon>
        <taxon>Agaricomycotina</taxon>
        <taxon>Agaricomycetes</taxon>
        <taxon>Agaricomycetidae</taxon>
        <taxon>Boletales</taxon>
        <taxon>Coniophorineae</taxon>
        <taxon>Coniophoraceae</taxon>
        <taxon>Coniophora</taxon>
    </lineage>
</organism>
<sequence>MLPKPPFMTGNNRRTTAGKTILLSRICNPDNATKPLVYDAEGRAVSLTGLSGDLRERALNFFAEDKYDDVILRSLPVVVVFTKFEAQLEKAKFDLPVHSATQWLVQPPIKYRSADDARSIAEEIYRNDYLQRVLEIEHPPQAVVRLQYMHDPMTEYPIELLDKTITAIHGLPEDNELLVPLSAPGSETAKLLSAYFRDFMPREKMDLDVEMEEACAIPSSASGSHSPVDDVLGKPHGIWCRIRNVLLQALFVSQLASDTGNSELLKVVSSEQEGLQASVQRVHSRQLEKRRTTGVFTCKVKERLFYAREPPGKSEEDLNSDEEPEQQHEEDAALRRRQTGYYHDANPRGHWEWAWVEDDASYINPRFCLCHDQSDAEGSEDPEDTTNSEDAETAASVDGSEGDEEEVKGIPQGVQLEINGHFETSAYRTTLRETPPS</sequence>
<dbReference type="GeneID" id="19209656"/>
<gene>
    <name evidence="2" type="ORF">CONPUDRAFT_77754</name>
</gene>
<feature type="compositionally biased region" description="Acidic residues" evidence="1">
    <location>
        <begin position="375"/>
        <end position="392"/>
    </location>
</feature>
<proteinExistence type="predicted"/>
<dbReference type="AlphaFoldDB" id="A0A5M3M8H2"/>
<evidence type="ECO:0000313" key="3">
    <source>
        <dbReference type="Proteomes" id="UP000053558"/>
    </source>
</evidence>
<dbReference type="KEGG" id="cput:CONPUDRAFT_77754"/>
<dbReference type="RefSeq" id="XP_007775021.1">
    <property type="nucleotide sequence ID" value="XM_007776831.1"/>
</dbReference>
<feature type="region of interest" description="Disordered" evidence="1">
    <location>
        <begin position="373"/>
        <end position="437"/>
    </location>
</feature>
<evidence type="ECO:0000256" key="1">
    <source>
        <dbReference type="SAM" id="MobiDB-lite"/>
    </source>
</evidence>
<keyword evidence="3" id="KW-1185">Reference proteome</keyword>